<feature type="coiled-coil region" evidence="1">
    <location>
        <begin position="9"/>
        <end position="74"/>
    </location>
</feature>
<name>A0A8S5QN97_9CAUD</name>
<evidence type="ECO:0000313" key="2">
    <source>
        <dbReference type="EMBL" id="DAE20466.1"/>
    </source>
</evidence>
<evidence type="ECO:0000256" key="1">
    <source>
        <dbReference type="SAM" id="Coils"/>
    </source>
</evidence>
<sequence>MDEMQPITITNIETEINAENIEKQDVETKPENDIKNDKSGISYEELLELYKTSLDSQKQMAEDLKQMQQILNDNFKVTKNAPSTQEDEIEQYLSSSNSLTGRLLEKYEKEKR</sequence>
<dbReference type="EMBL" id="BK015695">
    <property type="protein sequence ID" value="DAE20466.1"/>
    <property type="molecule type" value="Genomic_DNA"/>
</dbReference>
<proteinExistence type="predicted"/>
<keyword evidence="1" id="KW-0175">Coiled coil</keyword>
<organism evidence="2">
    <name type="scientific">Podoviridae sp. ctPbe19</name>
    <dbReference type="NCBI Taxonomy" id="2826554"/>
    <lineage>
        <taxon>Viruses</taxon>
        <taxon>Duplodnaviria</taxon>
        <taxon>Heunggongvirae</taxon>
        <taxon>Uroviricota</taxon>
        <taxon>Caudoviricetes</taxon>
    </lineage>
</organism>
<protein>
    <submittedName>
        <fullName evidence="2">Uncharacterized protein</fullName>
    </submittedName>
</protein>
<reference evidence="2" key="1">
    <citation type="journal article" date="2021" name="Proc. Natl. Acad. Sci. U.S.A.">
        <title>A Catalog of Tens of Thousands of Viruses from Human Metagenomes Reveals Hidden Associations with Chronic Diseases.</title>
        <authorList>
            <person name="Tisza M.J."/>
            <person name="Buck C.B."/>
        </authorList>
    </citation>
    <scope>NUCLEOTIDE SEQUENCE</scope>
    <source>
        <strain evidence="2">CtPbe19</strain>
    </source>
</reference>
<accession>A0A8S5QN97</accession>